<sequence length="331" mass="36839">MKTSQFLSNDTSPPNTGRIFALCEILLEDLNNYSEAMIPIDDANTLNIKLFPQYPPPASLSPHQVPLAVINLNDLKDDNWDLTMLRILPFVDGVTSIRQIARKADAEYKLVRKAISHLVYYGCVMLIDIFSFGACYAPTEQIRSFAVDRDMHVEGRSYVLTAEARAAIQQAELHSENRSGIASGLASSQTPGSEELAYKANEFLNGSGLAELYLSLRQGQSLKNWCLDHADLVTSGVLDVRRFINFGVVKGFLYRVHRYAVAGSQVKNREGRSKAETDGTNIKGGGHSDSELWKYLNGLHSFDEIMTELGISEKELTSRLKDLGDVQIIYK</sequence>
<comment type="caution">
    <text evidence="2">The sequence shown here is derived from an EMBL/GenBank/DDBJ whole genome shotgun (WGS) entry which is preliminary data.</text>
</comment>
<evidence type="ECO:0000256" key="1">
    <source>
        <dbReference type="ARBA" id="ARBA00008433"/>
    </source>
</evidence>
<dbReference type="GO" id="GO:0005096">
    <property type="term" value="F:GTPase activator activity"/>
    <property type="evidence" value="ECO:0007669"/>
    <property type="project" value="TreeGrafter"/>
</dbReference>
<dbReference type="GO" id="GO:1990130">
    <property type="term" value="C:GATOR1 complex"/>
    <property type="evidence" value="ECO:0007669"/>
    <property type="project" value="TreeGrafter"/>
</dbReference>
<evidence type="ECO:0000313" key="2">
    <source>
        <dbReference type="EMBL" id="CAF9926617.1"/>
    </source>
</evidence>
<dbReference type="OrthoDB" id="338854at2759"/>
<dbReference type="PANTHER" id="PTHR12991:SF10">
    <property type="entry name" value="GATOR COMPLEX PROTEIN NPRL2"/>
    <property type="match status" value="1"/>
</dbReference>
<proteinExistence type="inferred from homology"/>
<dbReference type="GO" id="GO:0010508">
    <property type="term" value="P:positive regulation of autophagy"/>
    <property type="evidence" value="ECO:0007669"/>
    <property type="project" value="TreeGrafter"/>
</dbReference>
<dbReference type="GO" id="GO:0005774">
    <property type="term" value="C:vacuolar membrane"/>
    <property type="evidence" value="ECO:0007669"/>
    <property type="project" value="TreeGrafter"/>
</dbReference>
<accession>A0A8H3IFZ3</accession>
<comment type="similarity">
    <text evidence="1">Belongs to the NPR2 family.</text>
</comment>
<dbReference type="EMBL" id="CAJPDQ010000025">
    <property type="protein sequence ID" value="CAF9926617.1"/>
    <property type="molecule type" value="Genomic_DNA"/>
</dbReference>
<protein>
    <recommendedName>
        <fullName evidence="4">Nitrogen permease regulator 2</fullName>
    </recommendedName>
</protein>
<dbReference type="AlphaFoldDB" id="A0A8H3IFZ3"/>
<organism evidence="2 3">
    <name type="scientific">Gomphillus americanus</name>
    <dbReference type="NCBI Taxonomy" id="1940652"/>
    <lineage>
        <taxon>Eukaryota</taxon>
        <taxon>Fungi</taxon>
        <taxon>Dikarya</taxon>
        <taxon>Ascomycota</taxon>
        <taxon>Pezizomycotina</taxon>
        <taxon>Lecanoromycetes</taxon>
        <taxon>OSLEUM clade</taxon>
        <taxon>Ostropomycetidae</taxon>
        <taxon>Ostropales</taxon>
        <taxon>Graphidaceae</taxon>
        <taxon>Gomphilloideae</taxon>
        <taxon>Gomphillus</taxon>
    </lineage>
</organism>
<name>A0A8H3IFZ3_9LECA</name>
<evidence type="ECO:0008006" key="4">
    <source>
        <dbReference type="Google" id="ProtNLM"/>
    </source>
</evidence>
<dbReference type="Pfam" id="PF06218">
    <property type="entry name" value="NPR2"/>
    <property type="match status" value="1"/>
</dbReference>
<evidence type="ECO:0000313" key="3">
    <source>
        <dbReference type="Proteomes" id="UP000664169"/>
    </source>
</evidence>
<dbReference type="InterPro" id="IPR009348">
    <property type="entry name" value="NPR2-like"/>
</dbReference>
<keyword evidence="3" id="KW-1185">Reference proteome</keyword>
<dbReference type="PANTHER" id="PTHR12991">
    <property type="entry name" value="NITROGEN PERMEASE REGULATOR 2/TUMOR SUPPRESSOR CANDIDATE 4"/>
    <property type="match status" value="1"/>
</dbReference>
<gene>
    <name evidence="2" type="ORF">GOMPHAMPRED_004190</name>
</gene>
<dbReference type="Proteomes" id="UP000664169">
    <property type="component" value="Unassembled WGS sequence"/>
</dbReference>
<dbReference type="GO" id="GO:1904262">
    <property type="term" value="P:negative regulation of TORC1 signaling"/>
    <property type="evidence" value="ECO:0007669"/>
    <property type="project" value="TreeGrafter"/>
</dbReference>
<reference evidence="2" key="1">
    <citation type="submission" date="2021-03" db="EMBL/GenBank/DDBJ databases">
        <authorList>
            <person name="Tagirdzhanova G."/>
        </authorList>
    </citation>
    <scope>NUCLEOTIDE SEQUENCE</scope>
</reference>